<dbReference type="Proteomes" id="UP000447434">
    <property type="component" value="Chromosome 23"/>
</dbReference>
<evidence type="ECO:0000313" key="2">
    <source>
        <dbReference type="Proteomes" id="UP000447434"/>
    </source>
</evidence>
<keyword evidence="2" id="KW-1185">Reference proteome</keyword>
<dbReference type="EMBL" id="WOCE01000023">
    <property type="protein sequence ID" value="KAE9587081.1"/>
    <property type="molecule type" value="Genomic_DNA"/>
</dbReference>
<evidence type="ECO:0000313" key="1">
    <source>
        <dbReference type="EMBL" id="KAE9587081.1"/>
    </source>
</evidence>
<proteinExistence type="predicted"/>
<gene>
    <name evidence="1" type="ORF">Lalb_Chr23g0269891</name>
</gene>
<sequence length="51" mass="6098">MIYFKKIYLYVQTNNVTPSNVKKIFYILLTNKEELPKEDNEVDHLACFSLE</sequence>
<dbReference type="AlphaFoldDB" id="A0A6A4NEE5"/>
<protein>
    <submittedName>
        <fullName evidence="1">Uncharacterized protein</fullName>
    </submittedName>
</protein>
<accession>A0A6A4NEE5</accession>
<reference evidence="2" key="1">
    <citation type="journal article" date="2020" name="Nat. Commun.">
        <title>Genome sequence of the cluster root forming white lupin.</title>
        <authorList>
            <person name="Hufnagel B."/>
            <person name="Marques A."/>
            <person name="Soriano A."/>
            <person name="Marques L."/>
            <person name="Divol F."/>
            <person name="Doumas P."/>
            <person name="Sallet E."/>
            <person name="Mancinotti D."/>
            <person name="Carrere S."/>
            <person name="Marande W."/>
            <person name="Arribat S."/>
            <person name="Keller J."/>
            <person name="Huneau C."/>
            <person name="Blein T."/>
            <person name="Aime D."/>
            <person name="Laguerre M."/>
            <person name="Taylor J."/>
            <person name="Schubert V."/>
            <person name="Nelson M."/>
            <person name="Geu-Flores F."/>
            <person name="Crespi M."/>
            <person name="Gallardo-Guerrero K."/>
            <person name="Delaux P.-M."/>
            <person name="Salse J."/>
            <person name="Berges H."/>
            <person name="Guyot R."/>
            <person name="Gouzy J."/>
            <person name="Peret B."/>
        </authorList>
    </citation>
    <scope>NUCLEOTIDE SEQUENCE [LARGE SCALE GENOMIC DNA]</scope>
    <source>
        <strain evidence="2">cv. Amiga</strain>
    </source>
</reference>
<comment type="caution">
    <text evidence="1">The sequence shown here is derived from an EMBL/GenBank/DDBJ whole genome shotgun (WGS) entry which is preliminary data.</text>
</comment>
<organism evidence="1 2">
    <name type="scientific">Lupinus albus</name>
    <name type="common">White lupine</name>
    <name type="synonym">Lupinus termis</name>
    <dbReference type="NCBI Taxonomy" id="3870"/>
    <lineage>
        <taxon>Eukaryota</taxon>
        <taxon>Viridiplantae</taxon>
        <taxon>Streptophyta</taxon>
        <taxon>Embryophyta</taxon>
        <taxon>Tracheophyta</taxon>
        <taxon>Spermatophyta</taxon>
        <taxon>Magnoliopsida</taxon>
        <taxon>eudicotyledons</taxon>
        <taxon>Gunneridae</taxon>
        <taxon>Pentapetalae</taxon>
        <taxon>rosids</taxon>
        <taxon>fabids</taxon>
        <taxon>Fabales</taxon>
        <taxon>Fabaceae</taxon>
        <taxon>Papilionoideae</taxon>
        <taxon>50 kb inversion clade</taxon>
        <taxon>genistoids sensu lato</taxon>
        <taxon>core genistoids</taxon>
        <taxon>Genisteae</taxon>
        <taxon>Lupinus</taxon>
    </lineage>
</organism>
<name>A0A6A4NEE5_LUPAL</name>